<keyword evidence="4" id="KW-1185">Reference proteome</keyword>
<dbReference type="Proteomes" id="UP000655751">
    <property type="component" value="Unassembled WGS sequence"/>
</dbReference>
<evidence type="ECO:0000313" key="3">
    <source>
        <dbReference type="EMBL" id="MBH0780948.1"/>
    </source>
</evidence>
<evidence type="ECO:0000256" key="1">
    <source>
        <dbReference type="SAM" id="MobiDB-lite"/>
    </source>
</evidence>
<name>A0A931IJY7_9NOCA</name>
<dbReference type="Gene3D" id="3.30.450.40">
    <property type="match status" value="1"/>
</dbReference>
<dbReference type="Pfam" id="PF01590">
    <property type="entry name" value="GAF"/>
    <property type="match status" value="1"/>
</dbReference>
<feature type="domain" description="GAF" evidence="2">
    <location>
        <begin position="138"/>
        <end position="229"/>
    </location>
</feature>
<reference evidence="3" key="1">
    <citation type="submission" date="2020-11" db="EMBL/GenBank/DDBJ databases">
        <title>Nocardia NEAU-351.nov., a novel actinomycete isolated from the cow dung.</title>
        <authorList>
            <person name="Zhang X."/>
        </authorList>
    </citation>
    <scope>NUCLEOTIDE SEQUENCE</scope>
    <source>
        <strain evidence="3">NEAU-351</strain>
    </source>
</reference>
<protein>
    <submittedName>
        <fullName evidence="3">GAF domain-containing protein</fullName>
    </submittedName>
</protein>
<proteinExistence type="predicted"/>
<accession>A0A931IJY7</accession>
<dbReference type="InterPro" id="IPR029016">
    <property type="entry name" value="GAF-like_dom_sf"/>
</dbReference>
<organism evidence="3 4">
    <name type="scientific">Nocardia bovistercoris</name>
    <dbReference type="NCBI Taxonomy" id="2785916"/>
    <lineage>
        <taxon>Bacteria</taxon>
        <taxon>Bacillati</taxon>
        <taxon>Actinomycetota</taxon>
        <taxon>Actinomycetes</taxon>
        <taxon>Mycobacteriales</taxon>
        <taxon>Nocardiaceae</taxon>
        <taxon>Nocardia</taxon>
    </lineage>
</organism>
<gene>
    <name evidence="3" type="ORF">IT779_32225</name>
</gene>
<dbReference type="InterPro" id="IPR003018">
    <property type="entry name" value="GAF"/>
</dbReference>
<feature type="region of interest" description="Disordered" evidence="1">
    <location>
        <begin position="1"/>
        <end position="21"/>
    </location>
</feature>
<evidence type="ECO:0000259" key="2">
    <source>
        <dbReference type="Pfam" id="PF01590"/>
    </source>
</evidence>
<dbReference type="AlphaFoldDB" id="A0A931IJY7"/>
<comment type="caution">
    <text evidence="3">The sequence shown here is derived from an EMBL/GenBank/DDBJ whole genome shotgun (WGS) entry which is preliminary data.</text>
</comment>
<dbReference type="EMBL" id="JADMLG010000019">
    <property type="protein sequence ID" value="MBH0780948.1"/>
    <property type="molecule type" value="Genomic_DNA"/>
</dbReference>
<sequence>MVSNPAGGWPPRPSGNRSTVEPGAQLGALEAYAAQAHGYLSAGGEQLSQLAGLLRPLVLESWLRSLRGGIDPMDVLSERGLRGADLQRYRDAHPIAPLMPLIDKLLVQDTARTGLIVVVADQFGRVLTVHGNADQVNAAAEIGLRAGDDLSERRIGTNAVGLVIRTGRATWIHGPEHFLHRMHQITGAAAPVHDPDGRLVGVLMIAGGVRVAKPEILALVKAAATAAEMDLVLTAMRAQQHGRPRELRRESAAGESGGIGLDVLGLGQPQVTISGERSALSQRHAEILLLLAEHPEGLGADHLALLLDDTDLDNGTIRAAMSRLRAVVGSNVFGSRPYRLRVHVATDVEALRAALDSGDVDYALRLYAGPVLPRSTAPGIIDIRDELRVRLRTAVLGSTDSAVLRRWTAGPEGRDDAAAWAAYRATVDRSSPLYAQIEAKIRVLDRRLGADATRMQRSGS</sequence>
<evidence type="ECO:0000313" key="4">
    <source>
        <dbReference type="Proteomes" id="UP000655751"/>
    </source>
</evidence>